<comment type="caution">
    <text evidence="1">The sequence shown here is derived from an EMBL/GenBank/DDBJ whole genome shotgun (WGS) entry which is preliminary data.</text>
</comment>
<reference evidence="1 2" key="1">
    <citation type="submission" date="2022-11" db="EMBL/GenBank/DDBJ databases">
        <title>Whole genome sequence of Eschrichtius robustus ER-17-0199.</title>
        <authorList>
            <person name="Bruniche-Olsen A."/>
            <person name="Black A.N."/>
            <person name="Fields C.J."/>
            <person name="Walden K."/>
            <person name="Dewoody J.A."/>
        </authorList>
    </citation>
    <scope>NUCLEOTIDE SEQUENCE [LARGE SCALE GENOMIC DNA]</scope>
    <source>
        <strain evidence="1">ER-17-0199</strain>
        <tissue evidence="1">Blubber</tissue>
    </source>
</reference>
<evidence type="ECO:0000313" key="1">
    <source>
        <dbReference type="EMBL" id="KAJ8781374.1"/>
    </source>
</evidence>
<sequence>MLDIGCGGPTQPWTGSWGRLKAKPNHEKPVGEKKMYLEAEYTKSGIEVRLRVQEAGDPRGPVPHEIQQRIPQLLPVSGEEDQQVAVSRTSAHLLLQLQGDSGSGIELNTLYVNFTLFARELWAVVRWSGFPCGFPGWWMSSARQEDPLDVIHAFRKHLWDYGSEFQKQN</sequence>
<keyword evidence="2" id="KW-1185">Reference proteome</keyword>
<evidence type="ECO:0000313" key="2">
    <source>
        <dbReference type="Proteomes" id="UP001159641"/>
    </source>
</evidence>
<organism evidence="1 2">
    <name type="scientific">Eschrichtius robustus</name>
    <name type="common">California gray whale</name>
    <name type="synonym">Eschrichtius gibbosus</name>
    <dbReference type="NCBI Taxonomy" id="9764"/>
    <lineage>
        <taxon>Eukaryota</taxon>
        <taxon>Metazoa</taxon>
        <taxon>Chordata</taxon>
        <taxon>Craniata</taxon>
        <taxon>Vertebrata</taxon>
        <taxon>Euteleostomi</taxon>
        <taxon>Mammalia</taxon>
        <taxon>Eutheria</taxon>
        <taxon>Laurasiatheria</taxon>
        <taxon>Artiodactyla</taxon>
        <taxon>Whippomorpha</taxon>
        <taxon>Cetacea</taxon>
        <taxon>Mysticeti</taxon>
        <taxon>Eschrichtiidae</taxon>
        <taxon>Eschrichtius</taxon>
    </lineage>
</organism>
<name>A0AB34GPM5_ESCRO</name>
<dbReference type="AlphaFoldDB" id="A0AB34GPM5"/>
<gene>
    <name evidence="1" type="ORF">J1605_011358</name>
</gene>
<accession>A0AB34GPM5</accession>
<dbReference type="EMBL" id="JAIQCJ010002147">
    <property type="protein sequence ID" value="KAJ8781374.1"/>
    <property type="molecule type" value="Genomic_DNA"/>
</dbReference>
<protein>
    <submittedName>
        <fullName evidence="1">Uncharacterized protein</fullName>
    </submittedName>
</protein>
<proteinExistence type="predicted"/>
<dbReference type="Proteomes" id="UP001159641">
    <property type="component" value="Unassembled WGS sequence"/>
</dbReference>